<dbReference type="EMBL" id="CAJVPZ010000693">
    <property type="protein sequence ID" value="CAG8473624.1"/>
    <property type="molecule type" value="Genomic_DNA"/>
</dbReference>
<dbReference type="InterPro" id="IPR012337">
    <property type="entry name" value="RNaseH-like_sf"/>
</dbReference>
<evidence type="ECO:0000256" key="2">
    <source>
        <dbReference type="ARBA" id="ARBA00022723"/>
    </source>
</evidence>
<dbReference type="InterPro" id="IPR052035">
    <property type="entry name" value="ZnF_BED_domain_contain"/>
</dbReference>
<dbReference type="OrthoDB" id="2439666at2759"/>
<reference evidence="6" key="1">
    <citation type="submission" date="2021-06" db="EMBL/GenBank/DDBJ databases">
        <authorList>
            <person name="Kallberg Y."/>
            <person name="Tangrot J."/>
            <person name="Rosling A."/>
        </authorList>
    </citation>
    <scope>NUCLEOTIDE SEQUENCE</scope>
    <source>
        <strain evidence="6">IN212</strain>
    </source>
</reference>
<evidence type="ECO:0000256" key="1">
    <source>
        <dbReference type="ARBA" id="ARBA00004123"/>
    </source>
</evidence>
<dbReference type="Proteomes" id="UP000789396">
    <property type="component" value="Unassembled WGS sequence"/>
</dbReference>
<keyword evidence="7" id="KW-1185">Reference proteome</keyword>
<sequence length="162" mass="18807">ILLKMIELPYPYGHLEIYNMIQEVIEDWKLDKKIIAILTDNGANIKAAIENITHGLKTIEVTIKQCKELIAHLSKAQKATGIQNPVDIIKPIDIRWNSIYFALEWFILLKRPIHWLENTLSNSACYESHRERTKLQEFIPLLSAFETLSKLIPLLKPFEKTT</sequence>
<accession>A0A9N8W3C3</accession>
<comment type="caution">
    <text evidence="6">The sequence shown here is derived from an EMBL/GenBank/DDBJ whole genome shotgun (WGS) entry which is preliminary data.</text>
</comment>
<dbReference type="GO" id="GO:0005634">
    <property type="term" value="C:nucleus"/>
    <property type="evidence" value="ECO:0007669"/>
    <property type="project" value="UniProtKB-SubCell"/>
</dbReference>
<organism evidence="6 7">
    <name type="scientific">Racocetra fulgida</name>
    <dbReference type="NCBI Taxonomy" id="60492"/>
    <lineage>
        <taxon>Eukaryota</taxon>
        <taxon>Fungi</taxon>
        <taxon>Fungi incertae sedis</taxon>
        <taxon>Mucoromycota</taxon>
        <taxon>Glomeromycotina</taxon>
        <taxon>Glomeromycetes</taxon>
        <taxon>Diversisporales</taxon>
        <taxon>Gigasporaceae</taxon>
        <taxon>Racocetra</taxon>
    </lineage>
</organism>
<proteinExistence type="predicted"/>
<dbReference type="AlphaFoldDB" id="A0A9N8W3C3"/>
<name>A0A9N8W3C3_9GLOM</name>
<gene>
    <name evidence="6" type="ORF">RFULGI_LOCUS1230</name>
</gene>
<evidence type="ECO:0000256" key="3">
    <source>
        <dbReference type="ARBA" id="ARBA00022771"/>
    </source>
</evidence>
<comment type="subcellular location">
    <subcellularLocation>
        <location evidence="1">Nucleus</location>
    </subcellularLocation>
</comment>
<evidence type="ECO:0000256" key="4">
    <source>
        <dbReference type="ARBA" id="ARBA00022833"/>
    </source>
</evidence>
<keyword evidence="5" id="KW-0539">Nucleus</keyword>
<evidence type="ECO:0000313" key="6">
    <source>
        <dbReference type="EMBL" id="CAG8473624.1"/>
    </source>
</evidence>
<evidence type="ECO:0000313" key="7">
    <source>
        <dbReference type="Proteomes" id="UP000789396"/>
    </source>
</evidence>
<feature type="non-terminal residue" evidence="6">
    <location>
        <position position="162"/>
    </location>
</feature>
<keyword evidence="2" id="KW-0479">Metal-binding</keyword>
<keyword evidence="4" id="KW-0862">Zinc</keyword>
<dbReference type="GO" id="GO:0008270">
    <property type="term" value="F:zinc ion binding"/>
    <property type="evidence" value="ECO:0007669"/>
    <property type="project" value="UniProtKB-KW"/>
</dbReference>
<evidence type="ECO:0000256" key="5">
    <source>
        <dbReference type="ARBA" id="ARBA00023242"/>
    </source>
</evidence>
<dbReference type="PANTHER" id="PTHR46481:SF10">
    <property type="entry name" value="ZINC FINGER BED DOMAIN-CONTAINING PROTEIN 39"/>
    <property type="match status" value="1"/>
</dbReference>
<dbReference type="SUPFAM" id="SSF53098">
    <property type="entry name" value="Ribonuclease H-like"/>
    <property type="match status" value="1"/>
</dbReference>
<keyword evidence="3" id="KW-0863">Zinc-finger</keyword>
<dbReference type="PANTHER" id="PTHR46481">
    <property type="entry name" value="ZINC FINGER BED DOMAIN-CONTAINING PROTEIN 4"/>
    <property type="match status" value="1"/>
</dbReference>
<protein>
    <submittedName>
        <fullName evidence="6">6852_t:CDS:1</fullName>
    </submittedName>
</protein>